<feature type="repeat" description="ANK" evidence="3">
    <location>
        <begin position="141"/>
        <end position="173"/>
    </location>
</feature>
<feature type="repeat" description="ANK" evidence="3">
    <location>
        <begin position="174"/>
        <end position="206"/>
    </location>
</feature>
<reference evidence="5 6" key="1">
    <citation type="journal article" date="2018" name="Syst. Appl. Microbiol.">
        <title>Pectobacterium zantedeschiae sp. nov. a new species of a soft rot pathogen isolated from Calla lily (Zantedeschia spp.).</title>
        <authorList>
            <person name="Waleron M."/>
            <person name="Misztak A."/>
            <person name="Waleron M."/>
            <person name="Franczuk M."/>
            <person name="Jonca J."/>
            <person name="Wielgomas B."/>
            <person name="Mikicinski A."/>
            <person name="Popovic T."/>
            <person name="Waleron K."/>
        </authorList>
    </citation>
    <scope>NUCLEOTIDE SEQUENCE [LARGE SCALE GENOMIC DNA]</scope>
    <source>
        <strain evidence="5 6">9M</strain>
    </source>
</reference>
<evidence type="ECO:0000256" key="3">
    <source>
        <dbReference type="PROSITE-ProRule" id="PRU00023"/>
    </source>
</evidence>
<evidence type="ECO:0000256" key="4">
    <source>
        <dbReference type="SAM" id="SignalP"/>
    </source>
</evidence>
<evidence type="ECO:0000256" key="2">
    <source>
        <dbReference type="ARBA" id="ARBA00023043"/>
    </source>
</evidence>
<protein>
    <submittedName>
        <fullName evidence="5">Ankyrin repeat domain-containing protein</fullName>
    </submittedName>
</protein>
<name>A0A9X8JIP1_9GAMM</name>
<dbReference type="InterPro" id="IPR036770">
    <property type="entry name" value="Ankyrin_rpt-contain_sf"/>
</dbReference>
<dbReference type="PROSITE" id="PS51257">
    <property type="entry name" value="PROKAR_LIPOPROTEIN"/>
    <property type="match status" value="1"/>
</dbReference>
<dbReference type="InterPro" id="IPR002110">
    <property type="entry name" value="Ankyrin_rpt"/>
</dbReference>
<keyword evidence="2 3" id="KW-0040">ANK repeat</keyword>
<keyword evidence="4" id="KW-0732">Signal</keyword>
<evidence type="ECO:0000256" key="1">
    <source>
        <dbReference type="ARBA" id="ARBA00022737"/>
    </source>
</evidence>
<keyword evidence="6" id="KW-1185">Reference proteome</keyword>
<keyword evidence="1" id="KW-0677">Repeat</keyword>
<dbReference type="Gene3D" id="1.25.40.20">
    <property type="entry name" value="Ankyrin repeat-containing domain"/>
    <property type="match status" value="1"/>
</dbReference>
<dbReference type="AlphaFoldDB" id="A0A9X8JIP1"/>
<dbReference type="SMART" id="SM00248">
    <property type="entry name" value="ANK"/>
    <property type="match status" value="3"/>
</dbReference>
<proteinExistence type="predicted"/>
<sequence>MFTHFIKKLTRRFWILFLFSASGCNAMNKFPPENYFHGAQLTLAQAIANGNISEIEVLAPNTALNKPGVEDMTLLFYAVQAAKDRNERQIAAIRQLVKNGADPLQDVPDMGSVAEVLATSPYPIYMQALLDGGMSANAKIMGRPVFYRAASDNTLSTLKLMVERGGDINQGDSLGRSVLMYALDGMQLDTVEWLLNHGANPNAVETNTGWSFMRQLDDVITRNGGDTGATHKKLMEIIQLAKQKGGRPYL</sequence>
<dbReference type="PANTHER" id="PTHR24189">
    <property type="entry name" value="MYOTROPHIN"/>
    <property type="match status" value="1"/>
</dbReference>
<dbReference type="InterPro" id="IPR050745">
    <property type="entry name" value="Multifunctional_regulatory"/>
</dbReference>
<evidence type="ECO:0000313" key="5">
    <source>
        <dbReference type="EMBL" id="RYC44326.1"/>
    </source>
</evidence>
<gene>
    <name evidence="5" type="ORF">CLR69_04620</name>
</gene>
<dbReference type="PROSITE" id="PS50088">
    <property type="entry name" value="ANK_REPEAT"/>
    <property type="match status" value="2"/>
</dbReference>
<dbReference type="EMBL" id="NWTM01000001">
    <property type="protein sequence ID" value="RYC44326.1"/>
    <property type="molecule type" value="Genomic_DNA"/>
</dbReference>
<comment type="caution">
    <text evidence="5">The sequence shown here is derived from an EMBL/GenBank/DDBJ whole genome shotgun (WGS) entry which is preliminary data.</text>
</comment>
<dbReference type="RefSeq" id="WP_129708152.1">
    <property type="nucleotide sequence ID" value="NZ_CP139172.1"/>
</dbReference>
<feature type="signal peptide" evidence="4">
    <location>
        <begin position="1"/>
        <end position="26"/>
    </location>
</feature>
<organism evidence="5 6">
    <name type="scientific">Pectobacterium zantedeschiae</name>
    <dbReference type="NCBI Taxonomy" id="2034769"/>
    <lineage>
        <taxon>Bacteria</taxon>
        <taxon>Pseudomonadati</taxon>
        <taxon>Pseudomonadota</taxon>
        <taxon>Gammaproteobacteria</taxon>
        <taxon>Enterobacterales</taxon>
        <taxon>Pectobacteriaceae</taxon>
        <taxon>Pectobacterium</taxon>
    </lineage>
</organism>
<accession>A0A9X8JIP1</accession>
<feature type="chain" id="PRO_5040909183" evidence="4">
    <location>
        <begin position="27"/>
        <end position="250"/>
    </location>
</feature>
<dbReference type="Pfam" id="PF12796">
    <property type="entry name" value="Ank_2"/>
    <property type="match status" value="1"/>
</dbReference>
<dbReference type="SUPFAM" id="SSF48403">
    <property type="entry name" value="Ankyrin repeat"/>
    <property type="match status" value="1"/>
</dbReference>
<dbReference type="OrthoDB" id="9812708at2"/>
<evidence type="ECO:0000313" key="6">
    <source>
        <dbReference type="Proteomes" id="UP001138460"/>
    </source>
</evidence>
<dbReference type="Proteomes" id="UP001138460">
    <property type="component" value="Unassembled WGS sequence"/>
</dbReference>